<gene>
    <name evidence="1" type="ORF">SEA_WEASELS2_156</name>
</gene>
<protein>
    <submittedName>
        <fullName evidence="1">Uncharacterized protein</fullName>
    </submittedName>
</protein>
<dbReference type="Proteomes" id="UP000224902">
    <property type="component" value="Segment"/>
</dbReference>
<proteinExistence type="predicted"/>
<evidence type="ECO:0000313" key="2">
    <source>
        <dbReference type="Proteomes" id="UP000224902"/>
    </source>
</evidence>
<reference evidence="2" key="1">
    <citation type="submission" date="2016-08" db="EMBL/GenBank/DDBJ databases">
        <authorList>
            <person name="Seilhamer J.J."/>
        </authorList>
    </citation>
    <scope>NUCLEOTIDE SEQUENCE [LARGE SCALE GENOMIC DNA]</scope>
</reference>
<sequence length="59" mass="6684">MPNGDLTRQNKSLRTKVLNQRKEIKTLVKRLENVETLNSTAYLQGYAKALELMNGSCSD</sequence>
<keyword evidence="2" id="KW-1185">Reference proteome</keyword>
<evidence type="ECO:0000313" key="1">
    <source>
        <dbReference type="EMBL" id="AOZ63736.1"/>
    </source>
</evidence>
<dbReference type="EMBL" id="KX774321">
    <property type="protein sequence ID" value="AOZ63736.1"/>
    <property type="molecule type" value="Genomic_DNA"/>
</dbReference>
<organism evidence="1 2">
    <name type="scientific">Rhodococcus phage Weasels2</name>
    <dbReference type="NCBI Taxonomy" id="1897437"/>
    <lineage>
        <taxon>Viruses</taxon>
        <taxon>Duplodnaviria</taxon>
        <taxon>Heunggongvirae</taxon>
        <taxon>Uroviricota</taxon>
        <taxon>Caudoviricetes</taxon>
        <taxon>Weaselvirus</taxon>
        <taxon>Weaselvirus weasel</taxon>
    </lineage>
</organism>
<accession>A0A1I9SAD0</accession>
<name>A0A1I9SAD0_9CAUD</name>